<evidence type="ECO:0000313" key="8">
    <source>
        <dbReference type="EMBL" id="RXK42510.1"/>
    </source>
</evidence>
<dbReference type="InParanoid" id="A0A4Q1BWI7"/>
<dbReference type="GO" id="GO:0097053">
    <property type="term" value="P:L-kynurenine catabolic process"/>
    <property type="evidence" value="ECO:0007669"/>
    <property type="project" value="UniProtKB-UniRule"/>
</dbReference>
<dbReference type="SUPFAM" id="SSF53383">
    <property type="entry name" value="PLP-dependent transferases"/>
    <property type="match status" value="1"/>
</dbReference>
<comment type="caution">
    <text evidence="8">The sequence shown here is derived from an EMBL/GenBank/DDBJ whole genome shotgun (WGS) entry which is preliminary data.</text>
</comment>
<feature type="binding site" evidence="4">
    <location>
        <position position="253"/>
    </location>
    <ligand>
        <name>pyridoxal 5'-phosphate</name>
        <dbReference type="ChEBI" id="CHEBI:597326"/>
    </ligand>
</feature>
<dbReference type="STRING" id="5217.A0A4Q1BWI7"/>
<name>A0A4Q1BWI7_TREME</name>
<dbReference type="HAMAP" id="MF_01970">
    <property type="entry name" value="Kynureninase"/>
    <property type="match status" value="1"/>
</dbReference>
<feature type="region of interest" description="Disordered" evidence="6">
    <location>
        <begin position="362"/>
        <end position="401"/>
    </location>
</feature>
<dbReference type="PIRSF" id="PIRSF038800">
    <property type="entry name" value="KYNU"/>
    <property type="match status" value="1"/>
</dbReference>
<comment type="subcellular location">
    <subcellularLocation>
        <location evidence="4 5">Cytoplasm</location>
    </subcellularLocation>
</comment>
<feature type="modified residue" description="N6-(pyridoxal phosphate)lysine" evidence="4">
    <location>
        <position position="254"/>
    </location>
</feature>
<dbReference type="Gene3D" id="3.90.1150.10">
    <property type="entry name" value="Aspartate Aminotransferase, domain 1"/>
    <property type="match status" value="1"/>
</dbReference>
<dbReference type="PANTHER" id="PTHR14084:SF0">
    <property type="entry name" value="KYNURENINASE"/>
    <property type="match status" value="1"/>
</dbReference>
<comment type="catalytic activity">
    <reaction evidence="5">
        <text>3-hydroxy-L-kynurenine + H2O = 3-hydroxyanthranilate + L-alanine + H(+)</text>
        <dbReference type="Rhea" id="RHEA:25143"/>
        <dbReference type="ChEBI" id="CHEBI:15377"/>
        <dbReference type="ChEBI" id="CHEBI:15378"/>
        <dbReference type="ChEBI" id="CHEBI:36559"/>
        <dbReference type="ChEBI" id="CHEBI:57972"/>
        <dbReference type="ChEBI" id="CHEBI:58125"/>
        <dbReference type="EC" id="3.7.1.3"/>
    </reaction>
</comment>
<comment type="pathway">
    <text evidence="4 5">Cofactor biosynthesis; NAD(+) biosynthesis; quinolinate from L-kynurenine: step 2/3.</text>
</comment>
<keyword evidence="1 4" id="KW-0662">Pyridine nucleotide biosynthesis</keyword>
<proteinExistence type="inferred from homology"/>
<dbReference type="UniPathway" id="UPA00253">
    <property type="reaction ID" value="UER00329"/>
</dbReference>
<dbReference type="GO" id="GO:0019805">
    <property type="term" value="P:quinolinate biosynthetic process"/>
    <property type="evidence" value="ECO:0007669"/>
    <property type="project" value="UniProtKB-UniRule"/>
</dbReference>
<dbReference type="FunFam" id="3.40.640.10:FF:000031">
    <property type="entry name" value="Kynureninase"/>
    <property type="match status" value="1"/>
</dbReference>
<dbReference type="Pfam" id="PF00266">
    <property type="entry name" value="Aminotran_5"/>
    <property type="match status" value="1"/>
</dbReference>
<feature type="compositionally biased region" description="Low complexity" evidence="6">
    <location>
        <begin position="363"/>
        <end position="372"/>
    </location>
</feature>
<dbReference type="InterPro" id="IPR015421">
    <property type="entry name" value="PyrdxlP-dep_Trfase_major"/>
</dbReference>
<evidence type="ECO:0000256" key="6">
    <source>
        <dbReference type="SAM" id="MobiDB-lite"/>
    </source>
</evidence>
<evidence type="ECO:0000256" key="1">
    <source>
        <dbReference type="ARBA" id="ARBA00022642"/>
    </source>
</evidence>
<keyword evidence="9" id="KW-1185">Reference proteome</keyword>
<accession>A0A4Q1BWI7</accession>
<evidence type="ECO:0000313" key="9">
    <source>
        <dbReference type="Proteomes" id="UP000289152"/>
    </source>
</evidence>
<feature type="compositionally biased region" description="Basic and acidic residues" evidence="6">
    <location>
        <begin position="389"/>
        <end position="401"/>
    </location>
</feature>
<dbReference type="NCBIfam" id="TIGR01814">
    <property type="entry name" value="kynureninase"/>
    <property type="match status" value="1"/>
</dbReference>
<dbReference type="GO" id="GO:0043420">
    <property type="term" value="P:anthranilate metabolic process"/>
    <property type="evidence" value="ECO:0007669"/>
    <property type="project" value="UniProtKB-UniRule"/>
</dbReference>
<dbReference type="InterPro" id="IPR010111">
    <property type="entry name" value="Kynureninase"/>
</dbReference>
<feature type="binding site" evidence="4">
    <location>
        <position position="228"/>
    </location>
    <ligand>
        <name>pyridoxal 5'-phosphate</name>
        <dbReference type="ChEBI" id="CHEBI:597326"/>
    </ligand>
</feature>
<keyword evidence="3 4" id="KW-0663">Pyridoxal phosphate</keyword>
<dbReference type="InterPro" id="IPR015424">
    <property type="entry name" value="PyrdxlP-dep_Trfase"/>
</dbReference>
<dbReference type="AlphaFoldDB" id="A0A4Q1BWI7"/>
<organism evidence="8 9">
    <name type="scientific">Tremella mesenterica</name>
    <name type="common">Jelly fungus</name>
    <dbReference type="NCBI Taxonomy" id="5217"/>
    <lineage>
        <taxon>Eukaryota</taxon>
        <taxon>Fungi</taxon>
        <taxon>Dikarya</taxon>
        <taxon>Basidiomycota</taxon>
        <taxon>Agaricomycotina</taxon>
        <taxon>Tremellomycetes</taxon>
        <taxon>Tremellales</taxon>
        <taxon>Tremellaceae</taxon>
        <taxon>Tremella</taxon>
    </lineage>
</organism>
<comment type="cofactor">
    <cofactor evidence="4 5">
        <name>pyridoxal 5'-phosphate</name>
        <dbReference type="ChEBI" id="CHEBI:597326"/>
    </cofactor>
</comment>
<dbReference type="EMBL" id="SDIL01000001">
    <property type="protein sequence ID" value="RXK42510.1"/>
    <property type="molecule type" value="Genomic_DNA"/>
</dbReference>
<feature type="binding site" evidence="4">
    <location>
        <position position="110"/>
    </location>
    <ligand>
        <name>pyridoxal 5'-phosphate</name>
        <dbReference type="ChEBI" id="CHEBI:597326"/>
    </ligand>
</feature>
<comment type="similarity">
    <text evidence="4 5">Belongs to the kynureninase family.</text>
</comment>
<evidence type="ECO:0000256" key="3">
    <source>
        <dbReference type="ARBA" id="ARBA00022898"/>
    </source>
</evidence>
<evidence type="ECO:0000256" key="2">
    <source>
        <dbReference type="ARBA" id="ARBA00022801"/>
    </source>
</evidence>
<dbReference type="Pfam" id="PF22580">
    <property type="entry name" value="KYNU_C"/>
    <property type="match status" value="1"/>
</dbReference>
<evidence type="ECO:0000256" key="5">
    <source>
        <dbReference type="PIRNR" id="PIRNR038800"/>
    </source>
</evidence>
<gene>
    <name evidence="4" type="primary">BNA5</name>
    <name evidence="8" type="ORF">M231_00064</name>
</gene>
<keyword evidence="2 4" id="KW-0378">Hydrolase</keyword>
<feature type="binding site" evidence="4">
    <location>
        <position position="282"/>
    </location>
    <ligand>
        <name>pyridoxal 5'-phosphate</name>
        <dbReference type="ChEBI" id="CHEBI:597326"/>
    </ligand>
</feature>
<dbReference type="PANTHER" id="PTHR14084">
    <property type="entry name" value="KYNURENINASE"/>
    <property type="match status" value="1"/>
</dbReference>
<dbReference type="UniPathway" id="UPA00334">
    <property type="reaction ID" value="UER00455"/>
</dbReference>
<dbReference type="Gene3D" id="3.40.640.10">
    <property type="entry name" value="Type I PLP-dependent aspartate aminotransferase-like (Major domain)"/>
    <property type="match status" value="1"/>
</dbReference>
<comment type="function">
    <text evidence="4 5">Catalyzes the cleavage of L-kynurenine (L-Kyn) and L-3-hydroxykynurenine (L-3OHKyn) into anthranilic acid (AA) and 3-hydroxyanthranilic acid (3-OHAA), respectively.</text>
</comment>
<evidence type="ECO:0000259" key="7">
    <source>
        <dbReference type="Pfam" id="PF00266"/>
    </source>
</evidence>
<protein>
    <recommendedName>
        <fullName evidence="4 5">Kynureninase</fullName>
        <ecNumber evidence="4 5">3.7.1.3</ecNumber>
    </recommendedName>
    <alternativeName>
        <fullName evidence="4">Biosynthesis of nicotinic acid protein 5</fullName>
    </alternativeName>
    <alternativeName>
        <fullName evidence="4">L-kynurenine hydrolase</fullName>
    </alternativeName>
</protein>
<feature type="domain" description="Aminotransferase class V" evidence="7">
    <location>
        <begin position="94"/>
        <end position="353"/>
    </location>
</feature>
<feature type="binding site" evidence="4">
    <location>
        <begin position="138"/>
        <end position="141"/>
    </location>
    <ligand>
        <name>pyridoxal 5'-phosphate</name>
        <dbReference type="ChEBI" id="CHEBI:597326"/>
    </ligand>
</feature>
<sequence length="513" mass="57363">MASLEVLQRWDKEDALNWTRGEFEIPNARACGGEIDGEAIYFCGNSLGLLARKARKHMLEELDVWSSSSVTGHFDHPHNRPWKHVDAPLTPLLAKLLGAQEEEVAHTSTLTSNMHNLFISFYKPTKKRWKIVIEQGSFPSDWYAVHSHPRLHDAILSEEQIQSSIIPLSPRPGEVTLRTSDILSTIEKHKDEIAVVWLPLVQYYTGQLFDIPPISQKTHEIGAIFGLDLAHGTGNVEIRLNDWGVDMAVWCTYKYLNAGPAAIGGMYIRTGLSDGGRRLAGWWGNDPSTRFEMQPTFSPTPGAKGYQHSCTPVFSSIPLLATLELIDQVGFSNMRIKGIKLTNTLEELLSTSRFYIPRTPFESSSLSNSASNILPTEGTHPPSGSLKHVSQEEKKVEASKEKEERDTLVKFRILTPPAPWRGTQLSLHITPSGSMPRIFTSMLKRGLVGDERKPDVIRLSPVVLYNTFSEVGRAVKIVEQALEEEEKWQRSNKLNDGGKVVAVEDRDMLGPEP</sequence>
<dbReference type="Proteomes" id="UP000289152">
    <property type="component" value="Unassembled WGS sequence"/>
</dbReference>
<dbReference type="GO" id="GO:0005737">
    <property type="term" value="C:cytoplasm"/>
    <property type="evidence" value="ECO:0007669"/>
    <property type="project" value="UniProtKB-SubCell"/>
</dbReference>
<dbReference type="GO" id="GO:0030429">
    <property type="term" value="F:kynureninase activity"/>
    <property type="evidence" value="ECO:0007669"/>
    <property type="project" value="UniProtKB-UniRule"/>
</dbReference>
<evidence type="ECO:0000256" key="4">
    <source>
        <dbReference type="HAMAP-Rule" id="MF_03017"/>
    </source>
</evidence>
<comment type="pathway">
    <text evidence="4 5">Amino-acid degradation; L-kynurenine degradation; L-alanine and anthranilate from L-kynurenine: step 1/1.</text>
</comment>
<dbReference type="GO" id="GO:0019441">
    <property type="term" value="P:L-tryptophan catabolic process to kynurenine"/>
    <property type="evidence" value="ECO:0007669"/>
    <property type="project" value="TreeGrafter"/>
</dbReference>
<dbReference type="InterPro" id="IPR000192">
    <property type="entry name" value="Aminotrans_V_dom"/>
</dbReference>
<dbReference type="VEuPathDB" id="FungiDB:TREMEDRAFT_72889"/>
<dbReference type="OrthoDB" id="5978656at2759"/>
<reference evidence="8 9" key="1">
    <citation type="submission" date="2016-06" db="EMBL/GenBank/DDBJ databases">
        <title>Evolution of pathogenesis and genome organization in the Tremellales.</title>
        <authorList>
            <person name="Cuomo C."/>
            <person name="Litvintseva A."/>
            <person name="Heitman J."/>
            <person name="Chen Y."/>
            <person name="Sun S."/>
            <person name="Springer D."/>
            <person name="Dromer F."/>
            <person name="Young S."/>
            <person name="Zeng Q."/>
            <person name="Chapman S."/>
            <person name="Gujja S."/>
            <person name="Saif S."/>
            <person name="Birren B."/>
        </authorList>
    </citation>
    <scope>NUCLEOTIDE SEQUENCE [LARGE SCALE GENOMIC DNA]</scope>
    <source>
        <strain evidence="8 9">ATCC 28783</strain>
    </source>
</reference>
<comment type="subunit">
    <text evidence="4 5">Homodimer.</text>
</comment>
<comment type="caution">
    <text evidence="4">Lacks conserved residue(s) required for the propagation of feature annotation.</text>
</comment>
<dbReference type="InterPro" id="IPR015422">
    <property type="entry name" value="PyrdxlP-dep_Trfase_small"/>
</dbReference>
<dbReference type="GO" id="GO:0030170">
    <property type="term" value="F:pyridoxal phosphate binding"/>
    <property type="evidence" value="ECO:0007669"/>
    <property type="project" value="UniProtKB-UniRule"/>
</dbReference>
<comment type="catalytic activity">
    <reaction evidence="4 5">
        <text>L-kynurenine + H2O = anthranilate + L-alanine + H(+)</text>
        <dbReference type="Rhea" id="RHEA:16813"/>
        <dbReference type="ChEBI" id="CHEBI:15377"/>
        <dbReference type="ChEBI" id="CHEBI:15378"/>
        <dbReference type="ChEBI" id="CHEBI:16567"/>
        <dbReference type="ChEBI" id="CHEBI:57959"/>
        <dbReference type="ChEBI" id="CHEBI:57972"/>
        <dbReference type="EC" id="3.7.1.3"/>
    </reaction>
</comment>
<keyword evidence="4 5" id="KW-0963">Cytoplasm</keyword>
<feature type="binding site" evidence="4">
    <location>
        <position position="231"/>
    </location>
    <ligand>
        <name>pyridoxal 5'-phosphate</name>
        <dbReference type="ChEBI" id="CHEBI:597326"/>
    </ligand>
</feature>
<feature type="binding site" evidence="4">
    <location>
        <position position="111"/>
    </location>
    <ligand>
        <name>pyridoxal 5'-phosphate</name>
        <dbReference type="ChEBI" id="CHEBI:597326"/>
    </ligand>
</feature>
<dbReference type="EC" id="3.7.1.3" evidence="4 5"/>
<dbReference type="GO" id="GO:0034354">
    <property type="term" value="P:'de novo' NAD+ biosynthetic process from L-tryptophan"/>
    <property type="evidence" value="ECO:0007669"/>
    <property type="project" value="UniProtKB-UniRule"/>
</dbReference>